<reference evidence="2 3" key="1">
    <citation type="journal article" date="2017" name="BMC Genomics">
        <title>Genomic analysis of methanogenic archaea reveals a shift towards energy conservation.</title>
        <authorList>
            <person name="Gilmore S.P."/>
            <person name="Henske J.K."/>
            <person name="Sexton J.A."/>
            <person name="Solomon K.V."/>
            <person name="Seppala S."/>
            <person name="Yoo J.I."/>
            <person name="Huyett L.M."/>
            <person name="Pressman A."/>
            <person name="Cogan J.Z."/>
            <person name="Kivenson V."/>
            <person name="Peng X."/>
            <person name="Tan Y."/>
            <person name="Valentine D.L."/>
            <person name="O'Malley M.A."/>
        </authorList>
    </citation>
    <scope>NUCLEOTIDE SEQUENCE [LARGE SCALE GENOMIC DNA]</scope>
    <source>
        <strain evidence="2 3">XII</strain>
    </source>
</reference>
<organism evidence="2 3">
    <name type="scientific">Methanocorpusculum parvum</name>
    <dbReference type="NCBI Taxonomy" id="2193"/>
    <lineage>
        <taxon>Archaea</taxon>
        <taxon>Methanobacteriati</taxon>
        <taxon>Methanobacteriota</taxon>
        <taxon>Stenosarchaea group</taxon>
        <taxon>Methanomicrobia</taxon>
        <taxon>Methanomicrobiales</taxon>
        <taxon>Methanocorpusculaceae</taxon>
        <taxon>Methanocorpusculum</taxon>
    </lineage>
</organism>
<name>A0AAX0Q913_9EURY</name>
<evidence type="ECO:0000313" key="2">
    <source>
        <dbReference type="EMBL" id="PAV09824.1"/>
    </source>
</evidence>
<gene>
    <name evidence="2" type="ORF">ASJ83_04940</name>
</gene>
<dbReference type="Gene3D" id="3.10.620.30">
    <property type="match status" value="1"/>
</dbReference>
<dbReference type="EMBL" id="LMVO01000006">
    <property type="protein sequence ID" value="PAV09824.1"/>
    <property type="molecule type" value="Genomic_DNA"/>
</dbReference>
<dbReference type="SUPFAM" id="SSF54001">
    <property type="entry name" value="Cysteine proteinases"/>
    <property type="match status" value="1"/>
</dbReference>
<sequence>MTVDKFLAEDLYVDFSHPLIQKKAGELFSDETSDREKALTAYLFVRDEIPHSFDIGADIITAKASDVLHHKTGICHAKANLLAALLRSQNIPAGFCFQHLTLADDDTLGYCVHCFNAVFLEDHWIKLDARGNTKGICAQFSLEKPKLAFQNLGGYDEYFWPGIFASPHPETMRMLEKASSIQDIIDNIPDTLTETPDISE</sequence>
<dbReference type="PANTHER" id="PTHR33490">
    <property type="entry name" value="BLR5614 PROTEIN-RELATED"/>
    <property type="match status" value="1"/>
</dbReference>
<proteinExistence type="predicted"/>
<accession>A0AAX0Q913</accession>
<dbReference type="InterPro" id="IPR002931">
    <property type="entry name" value="Transglutaminase-like"/>
</dbReference>
<dbReference type="PANTHER" id="PTHR33490:SF3">
    <property type="entry name" value="CONSERVED INTEGRAL MEMBRANE PROTEIN"/>
    <property type="match status" value="1"/>
</dbReference>
<dbReference type="AlphaFoldDB" id="A0AAX0Q913"/>
<dbReference type="InterPro" id="IPR038765">
    <property type="entry name" value="Papain-like_cys_pep_sf"/>
</dbReference>
<evidence type="ECO:0000313" key="3">
    <source>
        <dbReference type="Proteomes" id="UP000243820"/>
    </source>
</evidence>
<evidence type="ECO:0000259" key="1">
    <source>
        <dbReference type="SMART" id="SM00460"/>
    </source>
</evidence>
<keyword evidence="3" id="KW-1185">Reference proteome</keyword>
<protein>
    <submittedName>
        <fullName evidence="2">Transglutaminase</fullName>
    </submittedName>
</protein>
<dbReference type="SMART" id="SM00460">
    <property type="entry name" value="TGc"/>
    <property type="match status" value="1"/>
</dbReference>
<comment type="caution">
    <text evidence="2">The sequence shown here is derived from an EMBL/GenBank/DDBJ whole genome shotgun (WGS) entry which is preliminary data.</text>
</comment>
<feature type="domain" description="Transglutaminase-like" evidence="1">
    <location>
        <begin position="67"/>
        <end position="131"/>
    </location>
</feature>
<dbReference type="RefSeq" id="WP_095641888.1">
    <property type="nucleotide sequence ID" value="NZ_LMVO01000006.1"/>
</dbReference>
<dbReference type="Pfam" id="PF01841">
    <property type="entry name" value="Transglut_core"/>
    <property type="match status" value="1"/>
</dbReference>
<dbReference type="Proteomes" id="UP000243820">
    <property type="component" value="Unassembled WGS sequence"/>
</dbReference>